<feature type="compositionally biased region" description="Polar residues" evidence="2">
    <location>
        <begin position="170"/>
        <end position="179"/>
    </location>
</feature>
<evidence type="ECO:0000313" key="5">
    <source>
        <dbReference type="EMBL" id="GJE86215.1"/>
    </source>
</evidence>
<proteinExistence type="predicted"/>
<organism evidence="5 6">
    <name type="scientific">Phanerochaete sordida</name>
    <dbReference type="NCBI Taxonomy" id="48140"/>
    <lineage>
        <taxon>Eukaryota</taxon>
        <taxon>Fungi</taxon>
        <taxon>Dikarya</taxon>
        <taxon>Basidiomycota</taxon>
        <taxon>Agaricomycotina</taxon>
        <taxon>Agaricomycetes</taxon>
        <taxon>Polyporales</taxon>
        <taxon>Phanerochaetaceae</taxon>
        <taxon>Phanerochaete</taxon>
    </lineage>
</organism>
<feature type="compositionally biased region" description="Low complexity" evidence="2">
    <location>
        <begin position="112"/>
        <end position="169"/>
    </location>
</feature>
<protein>
    <recommendedName>
        <fullName evidence="4">Yeast cell wall synthesis Kre9/Knh1-like N-terminal domain-containing protein</fullName>
    </recommendedName>
</protein>
<dbReference type="InterPro" id="IPR052479">
    <property type="entry name" value="GPI-anchor_Adhesion_Reg"/>
</dbReference>
<evidence type="ECO:0000313" key="6">
    <source>
        <dbReference type="Proteomes" id="UP000703269"/>
    </source>
</evidence>
<dbReference type="InterPro" id="IPR018466">
    <property type="entry name" value="Kre9/Knh1-like_N"/>
</dbReference>
<evidence type="ECO:0000256" key="3">
    <source>
        <dbReference type="SAM" id="SignalP"/>
    </source>
</evidence>
<dbReference type="OrthoDB" id="5420143at2759"/>
<comment type="caution">
    <text evidence="5">The sequence shown here is derived from an EMBL/GenBank/DDBJ whole genome shotgun (WGS) entry which is preliminary data.</text>
</comment>
<dbReference type="AlphaFoldDB" id="A0A9P3L8L2"/>
<feature type="region of interest" description="Disordered" evidence="2">
    <location>
        <begin position="112"/>
        <end position="179"/>
    </location>
</feature>
<gene>
    <name evidence="5" type="ORF">PsYK624_022950</name>
</gene>
<evidence type="ECO:0000256" key="2">
    <source>
        <dbReference type="SAM" id="MobiDB-lite"/>
    </source>
</evidence>
<evidence type="ECO:0000259" key="4">
    <source>
        <dbReference type="Pfam" id="PF10342"/>
    </source>
</evidence>
<feature type="domain" description="Yeast cell wall synthesis Kre9/Knh1-like N-terminal" evidence="4">
    <location>
        <begin position="29"/>
        <end position="109"/>
    </location>
</feature>
<feature type="signal peptide" evidence="3">
    <location>
        <begin position="1"/>
        <end position="18"/>
    </location>
</feature>
<feature type="chain" id="PRO_5040431742" description="Yeast cell wall synthesis Kre9/Knh1-like N-terminal domain-containing protein" evidence="3">
    <location>
        <begin position="19"/>
        <end position="207"/>
    </location>
</feature>
<dbReference type="Proteomes" id="UP000703269">
    <property type="component" value="Unassembled WGS sequence"/>
</dbReference>
<dbReference type="Pfam" id="PF10342">
    <property type="entry name" value="Kre9_KNH"/>
    <property type="match status" value="1"/>
</dbReference>
<dbReference type="PANTHER" id="PTHR35185:SF1">
    <property type="entry name" value="UPF0619 GPI-ANCHORED MEMBRANE PROTEIN C1322.10"/>
    <property type="match status" value="1"/>
</dbReference>
<reference evidence="5 6" key="1">
    <citation type="submission" date="2021-08" db="EMBL/GenBank/DDBJ databases">
        <title>Draft Genome Sequence of Phanerochaete sordida strain YK-624.</title>
        <authorList>
            <person name="Mori T."/>
            <person name="Dohra H."/>
            <person name="Suzuki T."/>
            <person name="Kawagishi H."/>
            <person name="Hirai H."/>
        </authorList>
    </citation>
    <scope>NUCLEOTIDE SEQUENCE [LARGE SCALE GENOMIC DNA]</scope>
    <source>
        <strain evidence="5 6">YK-624</strain>
    </source>
</reference>
<sequence length="207" mass="20416">MMFFKLSTLALLVPFVHALSIDTPMSLNSSGPAHITWKTDAGDPATWSLELVNTDIFHNSFAIANNVNPSQGAVDLTLPAVPSGAGYTLQAVNISNINQVYAQSGSFTVNPPVSTTSSSMSSTSSSSGSSTVSAGSTPSASTTPFGITVSSSGSASQATSGSGSGSSSGNDAQPTAFNGQGNGASTMGIGSWIAMIAAALAGGVVAA</sequence>
<name>A0A9P3L8L2_9APHY</name>
<evidence type="ECO:0000256" key="1">
    <source>
        <dbReference type="ARBA" id="ARBA00022729"/>
    </source>
</evidence>
<accession>A0A9P3L8L2</accession>
<keyword evidence="6" id="KW-1185">Reference proteome</keyword>
<dbReference type="EMBL" id="BPQB01000003">
    <property type="protein sequence ID" value="GJE86215.1"/>
    <property type="molecule type" value="Genomic_DNA"/>
</dbReference>
<dbReference type="PANTHER" id="PTHR35185">
    <property type="entry name" value="SERINE/THREONINE-RICH PROTEIN ADG2-RELATED"/>
    <property type="match status" value="1"/>
</dbReference>
<keyword evidence="1 3" id="KW-0732">Signal</keyword>